<dbReference type="GO" id="GO:0051539">
    <property type="term" value="F:4 iron, 4 sulfur cluster binding"/>
    <property type="evidence" value="ECO:0007669"/>
    <property type="project" value="UniProtKB-UniRule"/>
</dbReference>
<dbReference type="InterPro" id="IPR042264">
    <property type="entry name" value="DPH1/DPH2_2"/>
</dbReference>
<dbReference type="Gene3D" id="3.40.50.11850">
    <property type="entry name" value="Diphthamide synthesis DPH1/DPH2 domain 2"/>
    <property type="match status" value="1"/>
</dbReference>
<dbReference type="InterPro" id="IPR035435">
    <property type="entry name" value="DPH1/DPH2_euk_archaea"/>
</dbReference>
<dbReference type="FunFam" id="3.40.50.11850:FF:000001">
    <property type="entry name" value="2-(3-amino-3-carboxypropyl)histidine synthase subunit 1"/>
    <property type="match status" value="1"/>
</dbReference>
<comment type="catalytic activity">
    <reaction evidence="10 11">
        <text>L-histidyl-[translation elongation factor 2] + S-adenosyl-L-methionine = 2-[(3S)-amino-3-carboxypropyl]-L-histidyl-[translation elongation factor 2] + S-methyl-5'-thioadenosine + H(+)</text>
        <dbReference type="Rhea" id="RHEA:36783"/>
        <dbReference type="Rhea" id="RHEA-COMP:9748"/>
        <dbReference type="Rhea" id="RHEA-COMP:9749"/>
        <dbReference type="ChEBI" id="CHEBI:15378"/>
        <dbReference type="ChEBI" id="CHEBI:17509"/>
        <dbReference type="ChEBI" id="CHEBI:29979"/>
        <dbReference type="ChEBI" id="CHEBI:59789"/>
        <dbReference type="ChEBI" id="CHEBI:73995"/>
        <dbReference type="EC" id="2.5.1.108"/>
    </reaction>
</comment>
<dbReference type="InterPro" id="IPR042265">
    <property type="entry name" value="DPH1/DPH2_3"/>
</dbReference>
<comment type="caution">
    <text evidence="12">The sequence shown here is derived from an EMBL/GenBank/DDBJ whole genome shotgun (WGS) entry which is preliminary data.</text>
</comment>
<evidence type="ECO:0000256" key="10">
    <source>
        <dbReference type="ARBA" id="ARBA00048403"/>
    </source>
</evidence>
<gene>
    <name evidence="12" type="ORF">PVAND_013536</name>
</gene>
<reference evidence="12" key="1">
    <citation type="submission" date="2021-03" db="EMBL/GenBank/DDBJ databases">
        <title>Chromosome level genome of the anhydrobiotic midge Polypedilum vanderplanki.</title>
        <authorList>
            <person name="Yoshida Y."/>
            <person name="Kikawada T."/>
            <person name="Gusev O."/>
        </authorList>
    </citation>
    <scope>NUCLEOTIDE SEQUENCE</scope>
    <source>
        <strain evidence="12">NIAS01</strain>
        <tissue evidence="12">Whole body or cell culture</tissue>
    </source>
</reference>
<dbReference type="OrthoDB" id="1649088at2759"/>
<keyword evidence="11" id="KW-0004">4Fe-4S</keyword>
<name>A0A9J6CQM1_POLVA</name>
<dbReference type="Proteomes" id="UP001107558">
    <property type="component" value="Chromosome 1"/>
</dbReference>
<dbReference type="PANTHER" id="PTHR10762">
    <property type="entry name" value="DIPHTHAMIDE BIOSYNTHESIS PROTEIN"/>
    <property type="match status" value="1"/>
</dbReference>
<evidence type="ECO:0000256" key="1">
    <source>
        <dbReference type="ARBA" id="ARBA00005156"/>
    </source>
</evidence>
<evidence type="ECO:0000256" key="8">
    <source>
        <dbReference type="ARBA" id="ARBA00023004"/>
    </source>
</evidence>
<protein>
    <recommendedName>
        <fullName evidence="4 11">2-(3-amino-3-carboxypropyl)histidine synthase subunit 1</fullName>
        <ecNumber evidence="3 11">2.5.1.108</ecNumber>
    </recommendedName>
</protein>
<dbReference type="FunFam" id="3.40.50.11860:FF:000002">
    <property type="entry name" value="2-(3-amino-3-carboxypropyl)histidine synthase subunit 1"/>
    <property type="match status" value="1"/>
</dbReference>
<comment type="function">
    <text evidence="11">Catalyzes the first step of diphthamide biosynthesis, a post-translational modification of histidine which occurs in elongation factor 2.</text>
</comment>
<evidence type="ECO:0000256" key="3">
    <source>
        <dbReference type="ARBA" id="ARBA00012221"/>
    </source>
</evidence>
<dbReference type="EC" id="2.5.1.108" evidence="3 11"/>
<keyword evidence="6 11" id="KW-0949">S-adenosyl-L-methionine</keyword>
<evidence type="ECO:0000256" key="4">
    <source>
        <dbReference type="ARBA" id="ARBA00021915"/>
    </source>
</evidence>
<keyword evidence="8" id="KW-0408">Iron</keyword>
<evidence type="ECO:0000313" key="13">
    <source>
        <dbReference type="Proteomes" id="UP001107558"/>
    </source>
</evidence>
<evidence type="ECO:0000256" key="9">
    <source>
        <dbReference type="ARBA" id="ARBA00023014"/>
    </source>
</evidence>
<dbReference type="EMBL" id="JADBJN010000001">
    <property type="protein sequence ID" value="KAG5684301.1"/>
    <property type="molecule type" value="Genomic_DNA"/>
</dbReference>
<organism evidence="12 13">
    <name type="scientific">Polypedilum vanderplanki</name>
    <name type="common">Sleeping chironomid midge</name>
    <dbReference type="NCBI Taxonomy" id="319348"/>
    <lineage>
        <taxon>Eukaryota</taxon>
        <taxon>Metazoa</taxon>
        <taxon>Ecdysozoa</taxon>
        <taxon>Arthropoda</taxon>
        <taxon>Hexapoda</taxon>
        <taxon>Insecta</taxon>
        <taxon>Pterygota</taxon>
        <taxon>Neoptera</taxon>
        <taxon>Endopterygota</taxon>
        <taxon>Diptera</taxon>
        <taxon>Nematocera</taxon>
        <taxon>Chironomoidea</taxon>
        <taxon>Chironomidae</taxon>
        <taxon>Chironominae</taxon>
        <taxon>Polypedilum</taxon>
        <taxon>Polypedilum</taxon>
    </lineage>
</organism>
<dbReference type="FunFam" id="3.40.50.11840:FF:000001">
    <property type="entry name" value="2-(3-amino-3-carboxypropyl)histidine synthase subunit 1"/>
    <property type="match status" value="1"/>
</dbReference>
<dbReference type="Pfam" id="PF01866">
    <property type="entry name" value="Diphthamide_syn"/>
    <property type="match status" value="1"/>
</dbReference>
<keyword evidence="5 11" id="KW-0808">Transferase</keyword>
<comment type="pathway">
    <text evidence="1 11">Protein modification; peptidyl-diphthamide biosynthesis.</text>
</comment>
<dbReference type="Gene3D" id="3.40.50.11860">
    <property type="entry name" value="Diphthamide synthesis DPH1/DPH2 domain 3"/>
    <property type="match status" value="1"/>
</dbReference>
<dbReference type="NCBIfam" id="TIGR00322">
    <property type="entry name" value="diphth2_R"/>
    <property type="match status" value="1"/>
</dbReference>
<sequence length="445" mass="50087">MEATDDLTNGVVVVKAKPTRKVFKGATKTINKIPNSILNDDQLNKAIAALPPNYNFEIHKTIHKIRETKAKRVALQMPEGLLMYACSISDIIQKFTDADTIIMGDVTYGACCIDDHSAIALGADLLIHYGHSCLIPIDQTNGIKVLYIFVDIKIDSLHFIESVKLNFPTGKKLALVSTIQFVATLHSVANELRECGYDVSIPQTKPLSPGEILGCTSPKLQEEAILIYIGDGRFHLESAMIANPHNEAYKYDPYDKKFTQEFYDHEAMRRNRKIAIEKARRAKKFGLILGTLGRQGSTKVLEYLQKRLKMHGRESSVILLSEIFPSKLELFKDIDAFVQIACPRLSIDWGAAFTKPLLTPYELSVTLGDIQWRIEDTPCEKDKNLNYPMDFYATYSLGEWTPNYKPKPKEVACENAQNGGCCGRCLDEYEEKKKNGLEIDVKLEI</sequence>
<dbReference type="AlphaFoldDB" id="A0A9J6CQM1"/>
<dbReference type="InterPro" id="IPR022428">
    <property type="entry name" value="Dph2_arc"/>
</dbReference>
<keyword evidence="7" id="KW-0479">Metal-binding</keyword>
<comment type="similarity">
    <text evidence="2 11">Belongs to the DPH1/DPH2 family. DPH1 subfamily.</text>
</comment>
<dbReference type="Gene3D" id="3.40.50.11840">
    <property type="entry name" value="Diphthamide synthesis DPH1/DPH2 domain 1"/>
    <property type="match status" value="1"/>
</dbReference>
<dbReference type="GO" id="GO:0017183">
    <property type="term" value="P:protein histidyl modification to diphthamide"/>
    <property type="evidence" value="ECO:0007669"/>
    <property type="project" value="UniProtKB-UniRule"/>
</dbReference>
<dbReference type="PIRSF" id="PIRSF004967">
    <property type="entry name" value="DPH1"/>
    <property type="match status" value="1"/>
</dbReference>
<keyword evidence="13" id="KW-1185">Reference proteome</keyword>
<evidence type="ECO:0000256" key="6">
    <source>
        <dbReference type="ARBA" id="ARBA00022691"/>
    </source>
</evidence>
<dbReference type="GO" id="GO:0046872">
    <property type="term" value="F:metal ion binding"/>
    <property type="evidence" value="ECO:0007669"/>
    <property type="project" value="UniProtKB-KW"/>
</dbReference>
<evidence type="ECO:0000256" key="5">
    <source>
        <dbReference type="ARBA" id="ARBA00022679"/>
    </source>
</evidence>
<evidence type="ECO:0000313" key="12">
    <source>
        <dbReference type="EMBL" id="KAG5684301.1"/>
    </source>
</evidence>
<evidence type="ECO:0000256" key="11">
    <source>
        <dbReference type="PIRNR" id="PIRNR004967"/>
    </source>
</evidence>
<dbReference type="GO" id="GO:0090560">
    <property type="term" value="F:2-(3-amino-3-carboxypropyl)histidine synthase activity"/>
    <property type="evidence" value="ECO:0007669"/>
    <property type="project" value="UniProtKB-UniRule"/>
</dbReference>
<comment type="cofactor">
    <cofactor evidence="11">
        <name>[4Fe-4S] cluster</name>
        <dbReference type="ChEBI" id="CHEBI:49883"/>
    </cofactor>
    <text evidence="11">Binds 1 [4Fe-4S] cluster per subunit. The cluster is coordinated with 3 cysteines and an exchangeable S-adenosyl-L-methionine.</text>
</comment>
<dbReference type="InterPro" id="IPR042263">
    <property type="entry name" value="DPH1/DPH2_1"/>
</dbReference>
<accession>A0A9J6CQM1</accession>
<evidence type="ECO:0000256" key="7">
    <source>
        <dbReference type="ARBA" id="ARBA00022723"/>
    </source>
</evidence>
<dbReference type="NCBIfam" id="TIGR03682">
    <property type="entry name" value="arCOG04112"/>
    <property type="match status" value="1"/>
</dbReference>
<dbReference type="SFLD" id="SFLDS00032">
    <property type="entry name" value="Radical_SAM_3-amino-3-carboxyp"/>
    <property type="match status" value="1"/>
</dbReference>
<dbReference type="PANTHER" id="PTHR10762:SF1">
    <property type="entry name" value="2-(3-AMINO-3-CARBOXYPROPYL)HISTIDINE SYNTHASE SUBUNIT 1"/>
    <property type="match status" value="1"/>
</dbReference>
<proteinExistence type="inferred from homology"/>
<dbReference type="InterPro" id="IPR016435">
    <property type="entry name" value="DPH1/DPH2"/>
</dbReference>
<keyword evidence="9" id="KW-0411">Iron-sulfur</keyword>
<dbReference type="SFLD" id="SFLDG01121">
    <property type="entry name" value="Diphthamide_biosynthesis"/>
    <property type="match status" value="1"/>
</dbReference>
<evidence type="ECO:0000256" key="2">
    <source>
        <dbReference type="ARBA" id="ARBA00010173"/>
    </source>
</evidence>